<proteinExistence type="predicted"/>
<accession>A0A0F9UTN1</accession>
<comment type="caution">
    <text evidence="1">The sequence shown here is derived from an EMBL/GenBank/DDBJ whole genome shotgun (WGS) entry which is preliminary data.</text>
</comment>
<protein>
    <submittedName>
        <fullName evidence="1">Uncharacterized protein</fullName>
    </submittedName>
</protein>
<sequence length="48" mass="5673">MTIEIKTEFKLIGVTLRKADKSNERAKVHKYWCQKTDICPLFKRGMCI</sequence>
<dbReference type="AlphaFoldDB" id="A0A0F9UTN1"/>
<reference evidence="1" key="1">
    <citation type="journal article" date="2015" name="Nature">
        <title>Complex archaea that bridge the gap between prokaryotes and eukaryotes.</title>
        <authorList>
            <person name="Spang A."/>
            <person name="Saw J.H."/>
            <person name="Jorgensen S.L."/>
            <person name="Zaremba-Niedzwiedzka K."/>
            <person name="Martijn J."/>
            <person name="Lind A.E."/>
            <person name="van Eijk R."/>
            <person name="Schleper C."/>
            <person name="Guy L."/>
            <person name="Ettema T.J."/>
        </authorList>
    </citation>
    <scope>NUCLEOTIDE SEQUENCE</scope>
</reference>
<name>A0A0F9UTN1_9ZZZZ</name>
<dbReference type="EMBL" id="LAZR01000824">
    <property type="protein sequence ID" value="KKN56993.1"/>
    <property type="molecule type" value="Genomic_DNA"/>
</dbReference>
<organism evidence="1">
    <name type="scientific">marine sediment metagenome</name>
    <dbReference type="NCBI Taxonomy" id="412755"/>
    <lineage>
        <taxon>unclassified sequences</taxon>
        <taxon>metagenomes</taxon>
        <taxon>ecological metagenomes</taxon>
    </lineage>
</organism>
<gene>
    <name evidence="1" type="ORF">LCGC14_0566540</name>
</gene>
<evidence type="ECO:0000313" key="1">
    <source>
        <dbReference type="EMBL" id="KKN56993.1"/>
    </source>
</evidence>
<feature type="non-terminal residue" evidence="1">
    <location>
        <position position="48"/>
    </location>
</feature>